<dbReference type="PANTHER" id="PTHR33647:SF24">
    <property type="match status" value="1"/>
</dbReference>
<sequence length="104" mass="11807">MGNCVRKDYDNQWGGDYWGSPESSLLSGKRQESSGDRFSSSDGKRPVTEVKIKITKKQLGELLCMKEMHGLTLDQVLNRMINGGDRVFDFHQRSWCPALQSIPE</sequence>
<gene>
    <name evidence="2" type="ORF">E3N88_15361</name>
</gene>
<organism evidence="2 3">
    <name type="scientific">Mikania micrantha</name>
    <name type="common">bitter vine</name>
    <dbReference type="NCBI Taxonomy" id="192012"/>
    <lineage>
        <taxon>Eukaryota</taxon>
        <taxon>Viridiplantae</taxon>
        <taxon>Streptophyta</taxon>
        <taxon>Embryophyta</taxon>
        <taxon>Tracheophyta</taxon>
        <taxon>Spermatophyta</taxon>
        <taxon>Magnoliopsida</taxon>
        <taxon>eudicotyledons</taxon>
        <taxon>Gunneridae</taxon>
        <taxon>Pentapetalae</taxon>
        <taxon>asterids</taxon>
        <taxon>campanulids</taxon>
        <taxon>Asterales</taxon>
        <taxon>Asteraceae</taxon>
        <taxon>Asteroideae</taxon>
        <taxon>Heliantheae alliance</taxon>
        <taxon>Eupatorieae</taxon>
        <taxon>Mikania</taxon>
    </lineage>
</organism>
<evidence type="ECO:0000313" key="2">
    <source>
        <dbReference type="EMBL" id="KAD5507658.1"/>
    </source>
</evidence>
<name>A0A5N6NX15_9ASTR</name>
<dbReference type="PANTHER" id="PTHR33647">
    <property type="entry name" value="OS01G0793900 PROTEIN"/>
    <property type="match status" value="1"/>
</dbReference>
<dbReference type="Proteomes" id="UP000326396">
    <property type="component" value="Linkage Group LG16"/>
</dbReference>
<dbReference type="OrthoDB" id="610799at2759"/>
<dbReference type="AlphaFoldDB" id="A0A5N6NX15"/>
<reference evidence="2 3" key="1">
    <citation type="submission" date="2019-05" db="EMBL/GenBank/DDBJ databases">
        <title>Mikania micrantha, genome provides insights into the molecular mechanism of rapid growth.</title>
        <authorList>
            <person name="Liu B."/>
        </authorList>
    </citation>
    <scope>NUCLEOTIDE SEQUENCE [LARGE SCALE GENOMIC DNA]</scope>
    <source>
        <strain evidence="2">NLD-2019</strain>
        <tissue evidence="2">Leaf</tissue>
    </source>
</reference>
<feature type="region of interest" description="Disordered" evidence="1">
    <location>
        <begin position="23"/>
        <end position="46"/>
    </location>
</feature>
<dbReference type="EMBL" id="SZYD01000008">
    <property type="protein sequence ID" value="KAD5507658.1"/>
    <property type="molecule type" value="Genomic_DNA"/>
</dbReference>
<proteinExistence type="predicted"/>
<accession>A0A5N6NX15</accession>
<comment type="caution">
    <text evidence="2">The sequence shown here is derived from an EMBL/GenBank/DDBJ whole genome shotgun (WGS) entry which is preliminary data.</text>
</comment>
<evidence type="ECO:0000313" key="3">
    <source>
        <dbReference type="Proteomes" id="UP000326396"/>
    </source>
</evidence>
<keyword evidence="3" id="KW-1185">Reference proteome</keyword>
<evidence type="ECO:0000256" key="1">
    <source>
        <dbReference type="SAM" id="MobiDB-lite"/>
    </source>
</evidence>
<protein>
    <submittedName>
        <fullName evidence="2">Uncharacterized protein</fullName>
    </submittedName>
</protein>